<dbReference type="GeneTree" id="ENSGT00940000154091"/>
<feature type="region of interest" description="Disordered" evidence="8">
    <location>
        <begin position="2069"/>
        <end position="2109"/>
    </location>
</feature>
<feature type="repeat" description="CSPG" evidence="7">
    <location>
        <begin position="670"/>
        <end position="768"/>
    </location>
</feature>
<evidence type="ECO:0000256" key="10">
    <source>
        <dbReference type="SAM" id="SignalP"/>
    </source>
</evidence>
<dbReference type="Pfam" id="PF02210">
    <property type="entry name" value="Laminin_G_2"/>
    <property type="match status" value="2"/>
</dbReference>
<dbReference type="GO" id="GO:0016020">
    <property type="term" value="C:membrane"/>
    <property type="evidence" value="ECO:0007669"/>
    <property type="project" value="UniProtKB-SubCell"/>
</dbReference>
<reference evidence="12" key="2">
    <citation type="submission" date="2025-09" db="UniProtKB">
        <authorList>
            <consortium name="Ensembl"/>
        </authorList>
    </citation>
    <scope>IDENTIFICATION</scope>
</reference>
<keyword evidence="9" id="KW-0812">Transmembrane</keyword>
<dbReference type="PANTHER" id="PTHR45739:SF12">
    <property type="entry name" value="CHONDROITIN SULFATE PROTEOGLYCAN 4-LIKE ISOFORM X2"/>
    <property type="match status" value="1"/>
</dbReference>
<comment type="caution">
    <text evidence="6">Lacks conserved residue(s) required for the propagation of feature annotation.</text>
</comment>
<evidence type="ECO:0000256" key="6">
    <source>
        <dbReference type="PROSITE-ProRule" id="PRU00122"/>
    </source>
</evidence>
<dbReference type="InterPro" id="IPR015919">
    <property type="entry name" value="Cadherin-like_sf"/>
</dbReference>
<feature type="domain" description="Laminin G" evidence="11">
    <location>
        <begin position="14"/>
        <end position="192"/>
    </location>
</feature>
<accession>A0A673XHZ9</accession>
<feature type="repeat" description="CSPG" evidence="7">
    <location>
        <begin position="560"/>
        <end position="653"/>
    </location>
</feature>
<dbReference type="SUPFAM" id="SSF49899">
    <property type="entry name" value="Concanavalin A-like lectins/glucanases"/>
    <property type="match status" value="2"/>
</dbReference>
<reference evidence="12" key="1">
    <citation type="submission" date="2025-08" db="UniProtKB">
        <authorList>
            <consortium name="Ensembl"/>
        </authorList>
    </citation>
    <scope>IDENTIFICATION</scope>
</reference>
<evidence type="ECO:0000259" key="11">
    <source>
        <dbReference type="PROSITE" id="PS50025"/>
    </source>
</evidence>
<evidence type="ECO:0000313" key="12">
    <source>
        <dbReference type="Ensembl" id="ENSSTUP00000023879.1"/>
    </source>
</evidence>
<feature type="domain" description="Laminin G" evidence="11">
    <location>
        <begin position="202"/>
        <end position="384"/>
    </location>
</feature>
<dbReference type="InterPro" id="IPR013320">
    <property type="entry name" value="ConA-like_dom_sf"/>
</dbReference>
<dbReference type="Gene3D" id="2.60.120.200">
    <property type="match status" value="2"/>
</dbReference>
<feature type="repeat" description="CSPG" evidence="7">
    <location>
        <begin position="1692"/>
        <end position="1784"/>
    </location>
</feature>
<feature type="region of interest" description="Disordered" evidence="8">
    <location>
        <begin position="380"/>
        <end position="402"/>
    </location>
</feature>
<keyword evidence="9" id="KW-1133">Transmembrane helix</keyword>
<feature type="repeat" description="CSPG" evidence="7">
    <location>
        <begin position="1801"/>
        <end position="1890"/>
    </location>
</feature>
<sequence>SLFLSLSLCFSLSLSLASIYGDGYVQLKAVESSNRNSLRVRFRTSSPHGLLFLAAGHTDYLLVELNSGCLQVKLDLGSGECLLRSESSTQLNDLAWHTAELLHDRHNVTLTVDQHSHTSLRMPGHGSQKQELSIQEGLYIGGSGGLDKLYLPSDLTGFRGCMDEAVFNEHDMLSSLRPYAGFKSVYEVYLGCSPQFFANEEDPVSFFSSRAYVSLPPWNISHVQQEALFECVVHTSAKEGIILYNSARQGGFVAVEIQEGLPVALVGKGDTKTELRSLTFVNDRNWHSIKLFFSPKTLQLTVDEETVKTSISSRSKGLQLRGSVFVGGIDDKTRSEVRKMGLVSVSGKRVRGGSFKGCLKDMKVNGVKMGLPNAAVTKDISVGCGPEKEPEPSTTMSPMTLPTVPKSHFDPTSVTPTPEFPMSTLDRGLDKRYGMNFVLLRNLVVPEGGRGSLESKHIKVLLDFKKLRIRQSQIMFRIQEQPVHGQIRLDVDQDQEENTFSMLDLWYGKVMYIHGGSENPEDFFTFSIFSSSRKEVPDYLKGTRMYRYNITVMPINDAPELSLPQGNLFILLDNSRKHLTTEVLKATDIDSNHTNLIFSVLGNLNTDAGYLEVEDKTGAAVTTFSHSDLNEGKVNYVHTGARNSRIVLRVSDGDKVSNTVVLRIMAIGLEYKIGNNTGLEITQGEVSVISNKHLAVQTNAVKQVVDIRYDVVEPPQYGELQRLHSSGEWKPTGSFSQRLLEKERLRYLSTFQEIQTANATDYFKCKVTVAGRVDTELVFPITVKWVHYNLVRNVMADIDKVRKVTLDSQYLYATVDVVTLSEDDLHFRVLSSPKKGQLLLVNKLLKKNSTFSQRNVTDLKVQYELVDRPCEDTSDTFKFQVFSKHAQTQSYDFQISIKADVNSVFIRNYGLLIKEGESKLITKAELFAETLSTKEMYYTVTSSPKHGTLQRINLSNSKTSYNIIQTFSNQDLLEERVMFIHDDTETTQDQFTFIASTSQESKSSVTDDEVSSEEGTFNISIQLVNDEKPVRVVDKVFHVVRDGQRLLTLDDLCYHDADSDFSDGQLVYTRRGIPMGDLVLVNDTSRRLFQFTQKDLEEKRVLFLHRGVSSGRFVLFVSDRKHFVSTLLDVTAEDPFLRLGNNTVQKGQEVTLTTGNFSVLTNLDIRDDSEVTYKVSEPPRNGGLYRHGNISMQSFTQRDLKKGLVSYRHDDRKNLADSFDVTVKVKGTYLNARINVKVYLDSHQRPPILQHNNTLLVEESKPVKIDQSRLEVIHEDNLPSEIVFTVKAAPLHGVIRRFVKAEEQYVGTEQTPVQTFSQEDVNAGNVQYMQTAPGQVEQGIIYYIHDSSETLEDNFTVVANDTGLRKQSSPCTVYIQVTAVNDQHPIITANRVWEGSVTEIRPENLDAQDEDTPPEELQVIVTPPNNGHLALKSAPTRPLLNLIVLFPSKGAMSGGFNFQVNDGVNFSPRQIFSITASTLVLSLENNQPLKVFPGSTTPITRDDLQAVTNDKRSNRTVTFNVIRRPELGRLVTVLANNSTVAVSSFTQTMVRAELLILGMLVSHCILGAVVTEGDSVVIDKSKLDASNLMFKLPTPQRSSHEVWFQVKSLPQHGVIVVGERNLSVEKPNFSQYILNKYGITYRHDDSETRHDSFVFDTWLNPKGKPAQRPLDVSQVLEEWFNITVVPINDQPPVLKTKTPNLSVVQGDIVALGLQNLNVEDLDNHSENIQYTVVSKPNNGYLALGENLNESVVSFTQAQINSGKVYFVHDGSQALGIFYFSISDGHHKPVYKLFNLELTEITISLVNNTGLALKQGQTCVALTQGSLAAETNGKTTTVHYRITKLPRYGKILWLDNQDLRQFEQEDLRTGRLFYHMTSVTSGQDSFEFTVFTSEANLTNQVVNITVKPLVRFGKGVRIPNGIVVKLNTGFLNATELASLTGSDPIFEVVSQPKYGKLARGKAKAGMKTEPVESFSFQDVKQERLSIELNANMTEVQELNDSLVFVVKAENVPPAKGEFRFTVIPYDPSLVRRTESPILTPSSPFSQSLNQTNQTTVFGVGTALPSLSTSFFSTQRPSKTDQKFKGRNHWGNTNRNDSTGTTLGKPTMGRGEDLSGIPFMMTPVRVESYPQRTSNPLLVILPLLVLLLLVIILVVLFLLLRRNRKRKQKPLNLKTLPSPSTPLACHDQPQRSAAVPMVTVTPLSPSGPGSPALDRPLPFANQGYVSNSASPPNCSLKAVNPESSDQLIRTTLPTLQQNQYWV</sequence>
<evidence type="ECO:0000313" key="13">
    <source>
        <dbReference type="Proteomes" id="UP000472277"/>
    </source>
</evidence>
<evidence type="ECO:0000256" key="8">
    <source>
        <dbReference type="SAM" id="MobiDB-lite"/>
    </source>
</evidence>
<dbReference type="GO" id="GO:0009653">
    <property type="term" value="P:anatomical structure morphogenesis"/>
    <property type="evidence" value="ECO:0007669"/>
    <property type="project" value="TreeGrafter"/>
</dbReference>
<evidence type="ECO:0000256" key="3">
    <source>
        <dbReference type="ARBA" id="ARBA00022737"/>
    </source>
</evidence>
<dbReference type="PANTHER" id="PTHR45739">
    <property type="entry name" value="MATRIX PROTEIN, PUTATIVE-RELATED"/>
    <property type="match status" value="1"/>
</dbReference>
<feature type="repeat" description="CSPG" evidence="7">
    <location>
        <begin position="1559"/>
        <end position="1658"/>
    </location>
</feature>
<evidence type="ECO:0000256" key="9">
    <source>
        <dbReference type="SAM" id="Phobius"/>
    </source>
</evidence>
<feature type="compositionally biased region" description="Polar residues" evidence="8">
    <location>
        <begin position="2088"/>
        <end position="2102"/>
    </location>
</feature>
<feature type="repeat" description="CSPG" evidence="7">
    <location>
        <begin position="1133"/>
        <end position="1224"/>
    </location>
</feature>
<keyword evidence="5" id="KW-0325">Glycoprotein</keyword>
<organism evidence="12 13">
    <name type="scientific">Salmo trutta</name>
    <name type="common">Brown trout</name>
    <dbReference type="NCBI Taxonomy" id="8032"/>
    <lineage>
        <taxon>Eukaryota</taxon>
        <taxon>Metazoa</taxon>
        <taxon>Chordata</taxon>
        <taxon>Craniata</taxon>
        <taxon>Vertebrata</taxon>
        <taxon>Euteleostomi</taxon>
        <taxon>Actinopterygii</taxon>
        <taxon>Neopterygii</taxon>
        <taxon>Teleostei</taxon>
        <taxon>Protacanthopterygii</taxon>
        <taxon>Salmoniformes</taxon>
        <taxon>Salmonidae</taxon>
        <taxon>Salmoninae</taxon>
        <taxon>Salmo</taxon>
    </lineage>
</organism>
<dbReference type="InterPro" id="IPR051561">
    <property type="entry name" value="FRAS1_ECM"/>
</dbReference>
<dbReference type="CDD" id="cd11304">
    <property type="entry name" value="Cadherin_repeat"/>
    <property type="match status" value="1"/>
</dbReference>
<keyword evidence="13" id="KW-1185">Reference proteome</keyword>
<proteinExistence type="predicted"/>
<feature type="chain" id="PRO_5025607232" evidence="10">
    <location>
        <begin position="18"/>
        <end position="2260"/>
    </location>
</feature>
<feature type="repeat" description="CSPG" evidence="7">
    <location>
        <begin position="1246"/>
        <end position="1360"/>
    </location>
</feature>
<comment type="subcellular location">
    <subcellularLocation>
        <location evidence="1">Membrane</location>
    </subcellularLocation>
</comment>
<dbReference type="SMART" id="SM00282">
    <property type="entry name" value="LamG"/>
    <property type="match status" value="2"/>
</dbReference>
<keyword evidence="4 9" id="KW-0472">Membrane</keyword>
<dbReference type="Pfam" id="PF16184">
    <property type="entry name" value="Cadherin_3"/>
    <property type="match status" value="11"/>
</dbReference>
<feature type="compositionally biased region" description="Low complexity" evidence="8">
    <location>
        <begin position="392"/>
        <end position="402"/>
    </location>
</feature>
<dbReference type="Proteomes" id="UP000472277">
    <property type="component" value="Chromosome 9"/>
</dbReference>
<feature type="repeat" description="CSPG" evidence="7">
    <location>
        <begin position="434"/>
        <end position="529"/>
    </location>
</feature>
<keyword evidence="2 10" id="KW-0732">Signal</keyword>
<feature type="transmembrane region" description="Helical" evidence="9">
    <location>
        <begin position="2135"/>
        <end position="2158"/>
    </location>
</feature>
<evidence type="ECO:0000256" key="7">
    <source>
        <dbReference type="PROSITE-ProRule" id="PRU01201"/>
    </source>
</evidence>
<dbReference type="Ensembl" id="ENSSTUT00000025060.1">
    <property type="protein sequence ID" value="ENSSTUP00000023879.1"/>
    <property type="gene ID" value="ENSSTUG00000010399.1"/>
</dbReference>
<dbReference type="InterPro" id="IPR001791">
    <property type="entry name" value="Laminin_G"/>
</dbReference>
<evidence type="ECO:0000256" key="4">
    <source>
        <dbReference type="ARBA" id="ARBA00023136"/>
    </source>
</evidence>
<protein>
    <submittedName>
        <fullName evidence="12">Chondroitin sulfate proteoglycan 4ba</fullName>
    </submittedName>
</protein>
<evidence type="ECO:0000256" key="5">
    <source>
        <dbReference type="ARBA" id="ARBA00023180"/>
    </source>
</evidence>
<dbReference type="GO" id="GO:0005509">
    <property type="term" value="F:calcium ion binding"/>
    <property type="evidence" value="ECO:0007669"/>
    <property type="project" value="InterPro"/>
</dbReference>
<evidence type="ECO:0000256" key="1">
    <source>
        <dbReference type="ARBA" id="ARBA00004370"/>
    </source>
</evidence>
<dbReference type="InterPro" id="IPR039005">
    <property type="entry name" value="CSPG_rpt"/>
</dbReference>
<feature type="signal peptide" evidence="10">
    <location>
        <begin position="1"/>
        <end position="17"/>
    </location>
</feature>
<feature type="repeat" description="CSPG" evidence="7">
    <location>
        <begin position="1028"/>
        <end position="1120"/>
    </location>
</feature>
<dbReference type="PROSITE" id="PS50025">
    <property type="entry name" value="LAM_G_DOMAIN"/>
    <property type="match status" value="2"/>
</dbReference>
<dbReference type="PROSITE" id="PS51854">
    <property type="entry name" value="CSPG"/>
    <property type="match status" value="10"/>
</dbReference>
<evidence type="ECO:0000256" key="2">
    <source>
        <dbReference type="ARBA" id="ARBA00022729"/>
    </source>
</evidence>
<name>A0A673XHZ9_SALTR</name>
<dbReference type="SUPFAM" id="SSF49313">
    <property type="entry name" value="Cadherin-like"/>
    <property type="match status" value="1"/>
</dbReference>
<feature type="repeat" description="CSPG" evidence="7">
    <location>
        <begin position="902"/>
        <end position="996"/>
    </location>
</feature>
<dbReference type="CDD" id="cd00110">
    <property type="entry name" value="LamG"/>
    <property type="match status" value="2"/>
</dbReference>
<keyword evidence="3" id="KW-0677">Repeat</keyword>